<dbReference type="AlphaFoldDB" id="A0AAV9I3E9"/>
<reference evidence="2 3" key="1">
    <citation type="submission" date="2022-07" db="EMBL/GenBank/DDBJ databases">
        <title>Genome-wide signatures of adaptation to extreme environments.</title>
        <authorList>
            <person name="Cho C.H."/>
            <person name="Yoon H.S."/>
        </authorList>
    </citation>
    <scope>NUCLEOTIDE SEQUENCE [LARGE SCALE GENOMIC DNA]</scope>
    <source>
        <strain evidence="2 3">108.79 E11</strain>
    </source>
</reference>
<dbReference type="GO" id="GO:0006886">
    <property type="term" value="P:intracellular protein transport"/>
    <property type="evidence" value="ECO:0007669"/>
    <property type="project" value="TreeGrafter"/>
</dbReference>
<evidence type="ECO:0000259" key="1">
    <source>
        <dbReference type="PROSITE" id="PS50086"/>
    </source>
</evidence>
<protein>
    <recommendedName>
        <fullName evidence="1">Rab-GAP TBC domain-containing protein</fullName>
    </recommendedName>
</protein>
<keyword evidence="3" id="KW-1185">Reference proteome</keyword>
<proteinExistence type="predicted"/>
<dbReference type="GO" id="GO:0005096">
    <property type="term" value="F:GTPase activator activity"/>
    <property type="evidence" value="ECO:0007669"/>
    <property type="project" value="TreeGrafter"/>
</dbReference>
<sequence length="364" mass="43093">MMKQDKIKSWYLSQSYPVAVQNRITECLALLQNQPNNIPCYIQQYGIPEVAGLRALIWNCCIEKFFAVDSTTSLHVASSSYWESIAQYQQHPTDDPLLDSSTTETVVDHPLNPRANSAWQQYFSNQRLKKTIHMDTVRTHPDWHLFRQLEPSMNRILFLFAKQHPELGYIQGMNELVAPFVYVYLWDAMPCDSCWEFHDREAEAFGAFNCFFSSFLSPLYENVAHLQEKLQQAQQLLHRWDPQLSDHLQRYQVDWQLFGTRWLKLCLCREFELPELLKIWDVLLSISVHSLRWKWLIGWMVRMMIHARDRLLSCTSFEQCISLLQHYNTSCCIHDETLIFVLLDQTRRWIYQQEEQDPPACFAG</sequence>
<dbReference type="SMART" id="SM00164">
    <property type="entry name" value="TBC"/>
    <property type="match status" value="1"/>
</dbReference>
<dbReference type="SUPFAM" id="SSF47923">
    <property type="entry name" value="Ypt/Rab-GAP domain of gyp1p"/>
    <property type="match status" value="2"/>
</dbReference>
<accession>A0AAV9I3E9</accession>
<organism evidence="2 3">
    <name type="scientific">Galdieria yellowstonensis</name>
    <dbReference type="NCBI Taxonomy" id="3028027"/>
    <lineage>
        <taxon>Eukaryota</taxon>
        <taxon>Rhodophyta</taxon>
        <taxon>Bangiophyceae</taxon>
        <taxon>Galdieriales</taxon>
        <taxon>Galdieriaceae</taxon>
        <taxon>Galdieria</taxon>
    </lineage>
</organism>
<feature type="domain" description="Rab-GAP TBC" evidence="1">
    <location>
        <begin position="109"/>
        <end position="287"/>
    </location>
</feature>
<comment type="caution">
    <text evidence="2">The sequence shown here is derived from an EMBL/GenBank/DDBJ whole genome shotgun (WGS) entry which is preliminary data.</text>
</comment>
<dbReference type="InterPro" id="IPR035969">
    <property type="entry name" value="Rab-GAP_TBC_sf"/>
</dbReference>
<dbReference type="PANTHER" id="PTHR22957">
    <property type="entry name" value="TBC1 DOMAIN FAMILY MEMBER GTPASE-ACTIVATING PROTEIN"/>
    <property type="match status" value="1"/>
</dbReference>
<dbReference type="Pfam" id="PF00566">
    <property type="entry name" value="RabGAP-TBC"/>
    <property type="match status" value="1"/>
</dbReference>
<name>A0AAV9I3E9_9RHOD</name>
<dbReference type="Proteomes" id="UP001300502">
    <property type="component" value="Unassembled WGS sequence"/>
</dbReference>
<evidence type="ECO:0000313" key="2">
    <source>
        <dbReference type="EMBL" id="KAK4523096.1"/>
    </source>
</evidence>
<dbReference type="PANTHER" id="PTHR22957:SF27">
    <property type="entry name" value="TBC1 DOMAIN FAMILY MEMBER 13"/>
    <property type="match status" value="1"/>
</dbReference>
<dbReference type="Gene3D" id="1.10.472.80">
    <property type="entry name" value="Ypt/Rab-GAP domain of gyp1p, domain 3"/>
    <property type="match status" value="1"/>
</dbReference>
<dbReference type="Gene3D" id="1.10.8.270">
    <property type="entry name" value="putative rabgap domain of human tbc1 domain family member 14 like domains"/>
    <property type="match status" value="1"/>
</dbReference>
<gene>
    <name evidence="2" type="ORF">GAYE_PCTG36G0987</name>
</gene>
<evidence type="ECO:0000313" key="3">
    <source>
        <dbReference type="Proteomes" id="UP001300502"/>
    </source>
</evidence>
<dbReference type="PROSITE" id="PS50086">
    <property type="entry name" value="TBC_RABGAP"/>
    <property type="match status" value="1"/>
</dbReference>
<dbReference type="EMBL" id="JANCYU010000011">
    <property type="protein sequence ID" value="KAK4523096.1"/>
    <property type="molecule type" value="Genomic_DNA"/>
</dbReference>
<dbReference type="InterPro" id="IPR000195">
    <property type="entry name" value="Rab-GAP-TBC_dom"/>
</dbReference>